<sequence length="269" mass="29513">MGHHWHATLATEEEYVFAMVGTECQDLSAAGSLQGLQGIPITIDAAQLGARAHRLRNYWSNMACPISTQQVLTAVVRDPNRLVSDILDPGRAERPAACDTARGHYRCNVHGEPMRAWPTMMSFPDSYQFRGDGKGTVWDDATQTWGPPTPEEKERAMGFQTGATEAPNVTARQRGEMLGRAFDVRAVSRIMATCYLLNKTPTVPVQQCSMGSMAEYTLRSTANTTADPRDSDDTKAIPTSVLAQWAQSLHAAHNDAQMDAATLRQLYGK</sequence>
<dbReference type="AlphaFoldDB" id="A0AAE0GBY2"/>
<dbReference type="EMBL" id="LGRX02007347">
    <property type="protein sequence ID" value="KAK3275218.1"/>
    <property type="molecule type" value="Genomic_DNA"/>
</dbReference>
<accession>A0AAE0GBY2</accession>
<protein>
    <submittedName>
        <fullName evidence="1">Uncharacterized protein</fullName>
    </submittedName>
</protein>
<reference evidence="1 2" key="1">
    <citation type="journal article" date="2015" name="Genome Biol. Evol.">
        <title>Comparative Genomics of a Bacterivorous Green Alga Reveals Evolutionary Causalities and Consequences of Phago-Mixotrophic Mode of Nutrition.</title>
        <authorList>
            <person name="Burns J.A."/>
            <person name="Paasch A."/>
            <person name="Narechania A."/>
            <person name="Kim E."/>
        </authorList>
    </citation>
    <scope>NUCLEOTIDE SEQUENCE [LARGE SCALE GENOMIC DNA]</scope>
    <source>
        <strain evidence="1 2">PLY_AMNH</strain>
    </source>
</reference>
<proteinExistence type="predicted"/>
<gene>
    <name evidence="1" type="ORF">CYMTET_16640</name>
</gene>
<comment type="caution">
    <text evidence="1">The sequence shown here is derived from an EMBL/GenBank/DDBJ whole genome shotgun (WGS) entry which is preliminary data.</text>
</comment>
<dbReference type="Proteomes" id="UP001190700">
    <property type="component" value="Unassembled WGS sequence"/>
</dbReference>
<name>A0AAE0GBY2_9CHLO</name>
<keyword evidence="2" id="KW-1185">Reference proteome</keyword>
<evidence type="ECO:0000313" key="1">
    <source>
        <dbReference type="EMBL" id="KAK3275218.1"/>
    </source>
</evidence>
<evidence type="ECO:0000313" key="2">
    <source>
        <dbReference type="Proteomes" id="UP001190700"/>
    </source>
</evidence>
<organism evidence="1 2">
    <name type="scientific">Cymbomonas tetramitiformis</name>
    <dbReference type="NCBI Taxonomy" id="36881"/>
    <lineage>
        <taxon>Eukaryota</taxon>
        <taxon>Viridiplantae</taxon>
        <taxon>Chlorophyta</taxon>
        <taxon>Pyramimonadophyceae</taxon>
        <taxon>Pyramimonadales</taxon>
        <taxon>Pyramimonadaceae</taxon>
        <taxon>Cymbomonas</taxon>
    </lineage>
</organism>